<dbReference type="EC" id="4.2.1.96" evidence="3"/>
<dbReference type="Proteomes" id="UP000219688">
    <property type="component" value="Unassembled WGS sequence"/>
</dbReference>
<dbReference type="Gene3D" id="3.10.180.10">
    <property type="entry name" value="2,3-Dihydroxybiphenyl 1,2-Dioxygenase, domain 1"/>
    <property type="match status" value="1"/>
</dbReference>
<comment type="similarity">
    <text evidence="2">Belongs to the pterin-4-alpha-carbinolamine dehydratase family.</text>
</comment>
<dbReference type="InterPro" id="IPR001533">
    <property type="entry name" value="Pterin_deHydtase"/>
</dbReference>
<name>A0A285VDM3_9MICO</name>
<evidence type="ECO:0000313" key="7">
    <source>
        <dbReference type="EMBL" id="SOC52057.1"/>
    </source>
</evidence>
<evidence type="ECO:0000256" key="4">
    <source>
        <dbReference type="ARBA" id="ARBA00021735"/>
    </source>
</evidence>
<dbReference type="InterPro" id="IPR029068">
    <property type="entry name" value="Glyas_Bleomycin-R_OHBP_Dase"/>
</dbReference>
<keyword evidence="8" id="KW-1185">Reference proteome</keyword>
<dbReference type="RefSeq" id="WP_097186594.1">
    <property type="nucleotide sequence ID" value="NZ_OBQK01000001.1"/>
</dbReference>
<comment type="catalytic activity">
    <reaction evidence="1">
        <text>(4aS,6R)-4a-hydroxy-L-erythro-5,6,7,8-tetrahydrobiopterin = (6R)-L-erythro-6,7-dihydrobiopterin + H2O</text>
        <dbReference type="Rhea" id="RHEA:11920"/>
        <dbReference type="ChEBI" id="CHEBI:15377"/>
        <dbReference type="ChEBI" id="CHEBI:15642"/>
        <dbReference type="ChEBI" id="CHEBI:43120"/>
        <dbReference type="EC" id="4.2.1.96"/>
    </reaction>
</comment>
<dbReference type="GO" id="GO:0006729">
    <property type="term" value="P:tetrahydrobiopterin biosynthetic process"/>
    <property type="evidence" value="ECO:0007669"/>
    <property type="project" value="InterPro"/>
</dbReference>
<dbReference type="InterPro" id="IPR041581">
    <property type="entry name" value="Glyoxalase_6"/>
</dbReference>
<organism evidence="7 8">
    <name type="scientific">Ornithinimicrobium cerasi</name>
    <dbReference type="NCBI Taxonomy" id="2248773"/>
    <lineage>
        <taxon>Bacteria</taxon>
        <taxon>Bacillati</taxon>
        <taxon>Actinomycetota</taxon>
        <taxon>Actinomycetes</taxon>
        <taxon>Micrococcales</taxon>
        <taxon>Ornithinimicrobiaceae</taxon>
        <taxon>Ornithinimicrobium</taxon>
    </lineage>
</organism>
<dbReference type="AlphaFoldDB" id="A0A285VDM3"/>
<dbReference type="PANTHER" id="PTHR35908">
    <property type="entry name" value="HYPOTHETICAL FUSION PROTEIN"/>
    <property type="match status" value="1"/>
</dbReference>
<evidence type="ECO:0000256" key="1">
    <source>
        <dbReference type="ARBA" id="ARBA00001554"/>
    </source>
</evidence>
<dbReference type="EMBL" id="OBQK01000001">
    <property type="protein sequence ID" value="SOC52057.1"/>
    <property type="molecule type" value="Genomic_DNA"/>
</dbReference>
<dbReference type="CDD" id="cd00488">
    <property type="entry name" value="PCD_DCoH"/>
    <property type="match status" value="1"/>
</dbReference>
<evidence type="ECO:0000256" key="3">
    <source>
        <dbReference type="ARBA" id="ARBA00013252"/>
    </source>
</evidence>
<proteinExistence type="inferred from homology"/>
<protein>
    <recommendedName>
        <fullName evidence="4">Putative pterin-4-alpha-carbinolamine dehydratase</fullName>
        <ecNumber evidence="3">4.2.1.96</ecNumber>
    </recommendedName>
</protein>
<dbReference type="PANTHER" id="PTHR35908:SF1">
    <property type="entry name" value="CONSERVED PROTEIN"/>
    <property type="match status" value="1"/>
</dbReference>
<dbReference type="SUPFAM" id="SSF54593">
    <property type="entry name" value="Glyoxalase/Bleomycin resistance protein/Dihydroxybiphenyl dioxygenase"/>
    <property type="match status" value="1"/>
</dbReference>
<gene>
    <name evidence="7" type="ORF">SAMN05421879_101399</name>
</gene>
<evidence type="ECO:0000259" key="6">
    <source>
        <dbReference type="Pfam" id="PF18029"/>
    </source>
</evidence>
<dbReference type="GO" id="GO:0008124">
    <property type="term" value="F:4-alpha-hydroxytetrahydrobiopterin dehydratase activity"/>
    <property type="evidence" value="ECO:0007669"/>
    <property type="project" value="UniProtKB-EC"/>
</dbReference>
<dbReference type="Pfam" id="PF18029">
    <property type="entry name" value="Glyoxalase_6"/>
    <property type="match status" value="1"/>
</dbReference>
<evidence type="ECO:0000256" key="2">
    <source>
        <dbReference type="ARBA" id="ARBA00006472"/>
    </source>
</evidence>
<dbReference type="Pfam" id="PF01329">
    <property type="entry name" value="Pterin_4a"/>
    <property type="match status" value="1"/>
</dbReference>
<dbReference type="SUPFAM" id="SSF55248">
    <property type="entry name" value="PCD-like"/>
    <property type="match status" value="1"/>
</dbReference>
<evidence type="ECO:0000256" key="5">
    <source>
        <dbReference type="ARBA" id="ARBA00023239"/>
    </source>
</evidence>
<dbReference type="Gene3D" id="3.30.1360.20">
    <property type="entry name" value="Transcriptional coactivator/pterin dehydratase"/>
    <property type="match status" value="1"/>
</dbReference>
<keyword evidence="5" id="KW-0456">Lyase</keyword>
<dbReference type="InterPro" id="IPR036428">
    <property type="entry name" value="PCD_sf"/>
</dbReference>
<accession>A0A285VDM3</accession>
<sequence length="231" mass="25032">MTEDTQDPTQAKLSTDPELGDWRVLLGTLVARWETGGFRAGAEFAGRIAVVADELDHHPDVDLRYPHVTVTTVSHDVGRLTGRDRRLAAAISGIARELGLTPRPGQLSVLEVGLDVMSAPAVADFWRAALGYDTEAGSSVDEPALVDPAGRHAGLWFQQMEQPRTDRNRFHLDVTVPHDVARERVARALEAGGRLVSDEHAPSWWVLADAEGNEACICTWQGRGGGEAQDG</sequence>
<reference evidence="8" key="1">
    <citation type="submission" date="2017-08" db="EMBL/GenBank/DDBJ databases">
        <authorList>
            <person name="Varghese N."/>
            <person name="Submissions S."/>
        </authorList>
    </citation>
    <scope>NUCLEOTIDE SEQUENCE [LARGE SCALE GENOMIC DNA]</scope>
    <source>
        <strain evidence="8">USBA17B2</strain>
    </source>
</reference>
<feature type="domain" description="Glyoxalase-like" evidence="6">
    <location>
        <begin position="112"/>
        <end position="218"/>
    </location>
</feature>
<evidence type="ECO:0000313" key="8">
    <source>
        <dbReference type="Proteomes" id="UP000219688"/>
    </source>
</evidence>